<name>A0A5M7BUW6_SACHI</name>
<keyword evidence="3" id="KW-1185">Reference proteome</keyword>
<gene>
    <name evidence="2" type="ORF">F1721_15060</name>
</gene>
<reference evidence="2 3" key="1">
    <citation type="submission" date="2019-09" db="EMBL/GenBank/DDBJ databases">
        <title>Draft genome sequence of the thermophilic Saccharopolyspora hirsuta VKM Ac-666T.</title>
        <authorList>
            <person name="Lobastova T.G."/>
            <person name="Fokina V."/>
            <person name="Bragin E.Y."/>
            <person name="Shtratnikova V.Y."/>
            <person name="Starodumova I.P."/>
            <person name="Tarlachkov S.V."/>
            <person name="Donova M.V."/>
        </authorList>
    </citation>
    <scope>NUCLEOTIDE SEQUENCE [LARGE SCALE GENOMIC DNA]</scope>
    <source>
        <strain evidence="2 3">VKM Ac-666</strain>
    </source>
</reference>
<dbReference type="AlphaFoldDB" id="A0A5M7BUW6"/>
<protein>
    <submittedName>
        <fullName evidence="2">Uncharacterized protein</fullName>
    </submittedName>
</protein>
<evidence type="ECO:0000313" key="2">
    <source>
        <dbReference type="EMBL" id="KAA5833589.1"/>
    </source>
</evidence>
<evidence type="ECO:0000256" key="1">
    <source>
        <dbReference type="SAM" id="SignalP"/>
    </source>
</evidence>
<sequence length="132" mass="13570">MGIRREAAVLLAALGALAASTATAWAAAPPLHVEVGEIKCVKLDSPLIPENLKPAAMHQTYPTVQLTMRSTAKDDQRVGYAVTVDGTVRAAGEVTGSATSSSAISIDNNKASRLVVTSGGAVVVDRILTGRC</sequence>
<comment type="caution">
    <text evidence="2">The sequence shown here is derived from an EMBL/GenBank/DDBJ whole genome shotgun (WGS) entry which is preliminary data.</text>
</comment>
<dbReference type="Proteomes" id="UP000323946">
    <property type="component" value="Unassembled WGS sequence"/>
</dbReference>
<proteinExistence type="predicted"/>
<keyword evidence="1" id="KW-0732">Signal</keyword>
<feature type="signal peptide" evidence="1">
    <location>
        <begin position="1"/>
        <end position="26"/>
    </location>
</feature>
<dbReference type="EMBL" id="VWPH01000006">
    <property type="protein sequence ID" value="KAA5833589.1"/>
    <property type="molecule type" value="Genomic_DNA"/>
</dbReference>
<dbReference type="OrthoDB" id="9953286at2"/>
<feature type="chain" id="PRO_5024373155" evidence="1">
    <location>
        <begin position="27"/>
        <end position="132"/>
    </location>
</feature>
<evidence type="ECO:0000313" key="3">
    <source>
        <dbReference type="Proteomes" id="UP000323946"/>
    </source>
</evidence>
<organism evidence="2 3">
    <name type="scientific">Saccharopolyspora hirsuta</name>
    <dbReference type="NCBI Taxonomy" id="1837"/>
    <lineage>
        <taxon>Bacteria</taxon>
        <taxon>Bacillati</taxon>
        <taxon>Actinomycetota</taxon>
        <taxon>Actinomycetes</taxon>
        <taxon>Pseudonocardiales</taxon>
        <taxon>Pseudonocardiaceae</taxon>
        <taxon>Saccharopolyspora</taxon>
    </lineage>
</organism>
<accession>A0A5M7BUW6</accession>
<dbReference type="RefSeq" id="WP_150067276.1">
    <property type="nucleotide sequence ID" value="NZ_JBEPDJ010000008.1"/>
</dbReference>